<feature type="signal peptide" evidence="1">
    <location>
        <begin position="1"/>
        <end position="25"/>
    </location>
</feature>
<keyword evidence="3" id="KW-1185">Reference proteome</keyword>
<gene>
    <name evidence="2" type="ORF">O1G22_11880</name>
</gene>
<organism evidence="2 3">
    <name type="scientific">Streptomyces camelliae</name>
    <dbReference type="NCBI Taxonomy" id="3004093"/>
    <lineage>
        <taxon>Bacteria</taxon>
        <taxon>Bacillati</taxon>
        <taxon>Actinomycetota</taxon>
        <taxon>Actinomycetes</taxon>
        <taxon>Kitasatosporales</taxon>
        <taxon>Streptomycetaceae</taxon>
        <taxon>Streptomyces</taxon>
    </lineage>
</organism>
<reference evidence="2 3" key="1">
    <citation type="submission" date="2022-12" db="EMBL/GenBank/DDBJ databases">
        <authorList>
            <person name="Mo P."/>
        </authorList>
    </citation>
    <scope>NUCLEOTIDE SEQUENCE [LARGE SCALE GENOMIC DNA]</scope>
    <source>
        <strain evidence="2 3">HUAS 2-6</strain>
    </source>
</reference>
<dbReference type="EMBL" id="CP115300">
    <property type="protein sequence ID" value="WBO63475.1"/>
    <property type="molecule type" value="Genomic_DNA"/>
</dbReference>
<proteinExistence type="predicted"/>
<dbReference type="RefSeq" id="WP_270081332.1">
    <property type="nucleotide sequence ID" value="NZ_CP115300.1"/>
</dbReference>
<evidence type="ECO:0000256" key="1">
    <source>
        <dbReference type="SAM" id="SignalP"/>
    </source>
</evidence>
<feature type="chain" id="PRO_5045426353" description="Lipoprotein" evidence="1">
    <location>
        <begin position="26"/>
        <end position="236"/>
    </location>
</feature>
<evidence type="ECO:0008006" key="4">
    <source>
        <dbReference type="Google" id="ProtNLM"/>
    </source>
</evidence>
<keyword evidence="1" id="KW-0732">Signal</keyword>
<evidence type="ECO:0000313" key="3">
    <source>
        <dbReference type="Proteomes" id="UP001212326"/>
    </source>
</evidence>
<dbReference type="Proteomes" id="UP001212326">
    <property type="component" value="Chromosome"/>
</dbReference>
<protein>
    <recommendedName>
        <fullName evidence="4">Lipoprotein</fullName>
    </recommendedName>
</protein>
<dbReference type="PROSITE" id="PS51257">
    <property type="entry name" value="PROKAR_LIPOPROTEIN"/>
    <property type="match status" value="1"/>
</dbReference>
<evidence type="ECO:0000313" key="2">
    <source>
        <dbReference type="EMBL" id="WBO63475.1"/>
    </source>
</evidence>
<accession>A0ABY7P1M3</accession>
<sequence length="236" mass="25256">MVNYRLPAHRTLAAVLGTLCALALAGCSHDDSWQPQQRATATSVCDGAFDRQAAQALTSLSGATRFREVKQKSVSGTFDQLIKDLKAMQGASDADLGKNLCQFSAVNQKKSTPVQVHFGWVPADHDSPGATTSSRTATAYTFARYTKSTDNYAWITFACTPNWGDQDSARSGYLTATVNTYPPDTTDSAMSKSYRDANIRMAYSASAKAAGKFGCFKESGLPKTLGQLKARPIAAG</sequence>
<name>A0ABY7P1M3_9ACTN</name>